<dbReference type="AlphaFoldDB" id="A0A4S2D6Z6"/>
<evidence type="ECO:0008006" key="4">
    <source>
        <dbReference type="Google" id="ProtNLM"/>
    </source>
</evidence>
<evidence type="ECO:0000313" key="3">
    <source>
        <dbReference type="Proteomes" id="UP000306631"/>
    </source>
</evidence>
<dbReference type="RefSeq" id="WP_136002947.1">
    <property type="nucleotide sequence ID" value="NZ_SRYW01000001.1"/>
</dbReference>
<sequence length="172" mass="19453">MVIACFRLRWPRLCLVVLLGLCLAAPLQAAGPRFIDLAARVGPDESADDTAYHELNRWLMLEFNDLCEDFFCEGAHDNYRPLRLACVVDTRDDTLTQCRFPVSASRDHIDPDTGALRTEVLHWLCPLPLPRRLPVATFLAAMDWQPDSSGHLFNPLPGTGRSMFEFLRDCLP</sequence>
<proteinExistence type="predicted"/>
<gene>
    <name evidence="2" type="ORF">E5352_00190</name>
</gene>
<evidence type="ECO:0000256" key="1">
    <source>
        <dbReference type="SAM" id="SignalP"/>
    </source>
</evidence>
<feature type="chain" id="PRO_5020484523" description="Secreted protein" evidence="1">
    <location>
        <begin position="30"/>
        <end position="172"/>
    </location>
</feature>
<dbReference type="OrthoDB" id="6053087at2"/>
<comment type="caution">
    <text evidence="2">The sequence shown here is derived from an EMBL/GenBank/DDBJ whole genome shotgun (WGS) entry which is preliminary data.</text>
</comment>
<evidence type="ECO:0000313" key="2">
    <source>
        <dbReference type="EMBL" id="TGY37025.1"/>
    </source>
</evidence>
<accession>A0A4S2D6Z6</accession>
<dbReference type="Proteomes" id="UP000306631">
    <property type="component" value="Unassembled WGS sequence"/>
</dbReference>
<name>A0A4S2D6Z6_STEMA</name>
<protein>
    <recommendedName>
        <fullName evidence="4">Secreted protein</fullName>
    </recommendedName>
</protein>
<keyword evidence="1" id="KW-0732">Signal</keyword>
<feature type="signal peptide" evidence="1">
    <location>
        <begin position="1"/>
        <end position="29"/>
    </location>
</feature>
<reference evidence="2 3" key="1">
    <citation type="submission" date="2019-04" db="EMBL/GenBank/DDBJ databases">
        <title>Microbes associate with the intestines of laboratory mice.</title>
        <authorList>
            <person name="Navarre W."/>
            <person name="Wong E."/>
            <person name="Huang K."/>
            <person name="Tropini C."/>
            <person name="Ng K."/>
            <person name="Yu B."/>
        </authorList>
    </citation>
    <scope>NUCLEOTIDE SEQUENCE [LARGE SCALE GENOMIC DNA]</scope>
    <source>
        <strain evidence="2 3">NM62_B4-13</strain>
    </source>
</reference>
<dbReference type="EMBL" id="SRYW01000001">
    <property type="protein sequence ID" value="TGY37025.1"/>
    <property type="molecule type" value="Genomic_DNA"/>
</dbReference>
<organism evidence="2 3">
    <name type="scientific">Stenotrophomonas maltophilia</name>
    <name type="common">Pseudomonas maltophilia</name>
    <name type="synonym">Xanthomonas maltophilia</name>
    <dbReference type="NCBI Taxonomy" id="40324"/>
    <lineage>
        <taxon>Bacteria</taxon>
        <taxon>Pseudomonadati</taxon>
        <taxon>Pseudomonadota</taxon>
        <taxon>Gammaproteobacteria</taxon>
        <taxon>Lysobacterales</taxon>
        <taxon>Lysobacteraceae</taxon>
        <taxon>Stenotrophomonas</taxon>
        <taxon>Stenotrophomonas maltophilia group</taxon>
    </lineage>
</organism>